<evidence type="ECO:0000256" key="1">
    <source>
        <dbReference type="SAM" id="Phobius"/>
    </source>
</evidence>
<dbReference type="EMBL" id="BK002014">
    <property type="protein sequence ID" value="DAA02859.1"/>
    <property type="molecule type" value="Genomic_DNA"/>
</dbReference>
<evidence type="ECO:0000313" key="2">
    <source>
        <dbReference type="EMBL" id="DAA02859.1"/>
    </source>
</evidence>
<organism evidence="2">
    <name type="scientific">Drosophila melanogaster</name>
    <name type="common">Fruit fly</name>
    <dbReference type="NCBI Taxonomy" id="7227"/>
    <lineage>
        <taxon>Eukaryota</taxon>
        <taxon>Metazoa</taxon>
        <taxon>Ecdysozoa</taxon>
        <taxon>Arthropoda</taxon>
        <taxon>Hexapoda</taxon>
        <taxon>Insecta</taxon>
        <taxon>Pterygota</taxon>
        <taxon>Neoptera</taxon>
        <taxon>Endopterygota</taxon>
        <taxon>Diptera</taxon>
        <taxon>Brachycera</taxon>
        <taxon>Muscomorpha</taxon>
        <taxon>Ephydroidea</taxon>
        <taxon>Drosophilidae</taxon>
        <taxon>Drosophila</taxon>
        <taxon>Sophophora</taxon>
    </lineage>
</organism>
<protein>
    <submittedName>
        <fullName evidence="2">HDC09233</fullName>
    </submittedName>
</protein>
<name>Q6ILK2_DROME</name>
<reference evidence="2" key="1">
    <citation type="journal article" date="2003" name="Genome Biol.">
        <title>An integrated gene annotation and transcriptional profiling approach towards the full gene content of the Drosophila genome.</title>
        <authorList>
            <person name="Hild M."/>
            <person name="Beckmann B."/>
            <person name="Haas S.A."/>
            <person name="Koch B."/>
            <person name="Solovyev V."/>
            <person name="Busold C."/>
            <person name="Fellenberg K."/>
            <person name="Boutros M."/>
            <person name="Vingron M."/>
            <person name="Sauer F."/>
            <person name="Hoheisel J.D."/>
            <person name="Paro R."/>
        </authorList>
    </citation>
    <scope>NUCLEOTIDE SEQUENCE</scope>
</reference>
<keyword evidence="1" id="KW-0472">Membrane</keyword>
<accession>Q6ILK2</accession>
<feature type="transmembrane region" description="Helical" evidence="1">
    <location>
        <begin position="61"/>
        <end position="83"/>
    </location>
</feature>
<keyword evidence="1" id="KW-1133">Transmembrane helix</keyword>
<dbReference type="AlphaFoldDB" id="Q6ILK2"/>
<proteinExistence type="predicted"/>
<sequence>MLGKLPNCRCIFTVQLSGRQSDLGNENSNNGATTWEKRLGKELKEQDQQKQDQNSQLEPQLVFAVFVFISAVSVLPHFPVSLFPRFPTKDFVLTASGTEANAYAEISKSWFRPFCCAVKNSSKCLWVAHTFAFSLQPPDSRFQPPSAFSGGKCDWLAGDGDSDGDG</sequence>
<keyword evidence="1" id="KW-0812">Transmembrane</keyword>
<gene>
    <name evidence="2" type="ORF">HDC09233</name>
</gene>